<keyword evidence="4" id="KW-0249">Electron transport</keyword>
<keyword evidence="9" id="KW-1185">Reference proteome</keyword>
<feature type="transmembrane region" description="Helical" evidence="6">
    <location>
        <begin position="147"/>
        <end position="172"/>
    </location>
</feature>
<dbReference type="Pfam" id="PF02085">
    <property type="entry name" value="Cytochrom_CIII"/>
    <property type="match status" value="1"/>
</dbReference>
<dbReference type="GO" id="GO:0009055">
    <property type="term" value="F:electron transfer activity"/>
    <property type="evidence" value="ECO:0007669"/>
    <property type="project" value="InterPro"/>
</dbReference>
<evidence type="ECO:0000256" key="5">
    <source>
        <dbReference type="ARBA" id="ARBA00023004"/>
    </source>
</evidence>
<feature type="transmembrane region" description="Helical" evidence="6">
    <location>
        <begin position="18"/>
        <end position="36"/>
    </location>
</feature>
<dbReference type="CDD" id="cd08168">
    <property type="entry name" value="Cytochrom_C3"/>
    <property type="match status" value="1"/>
</dbReference>
<reference evidence="8 9" key="1">
    <citation type="submission" date="2016-10" db="EMBL/GenBank/DDBJ databases">
        <authorList>
            <person name="Varghese N."/>
            <person name="Submissions S."/>
        </authorList>
    </citation>
    <scope>NUCLEOTIDE SEQUENCE [LARGE SCALE GENOMIC DNA]</scope>
    <source>
        <strain evidence="8 9">DSM 21822</strain>
    </source>
</reference>
<dbReference type="RefSeq" id="WP_149758975.1">
    <property type="nucleotide sequence ID" value="NZ_BSPE01000028.1"/>
</dbReference>
<feature type="transmembrane region" description="Helical" evidence="6">
    <location>
        <begin position="75"/>
        <end position="94"/>
    </location>
</feature>
<evidence type="ECO:0000259" key="7">
    <source>
        <dbReference type="Pfam" id="PF02085"/>
    </source>
</evidence>
<accession>A0A1I3WL10</accession>
<dbReference type="Proteomes" id="UP000323300">
    <property type="component" value="Unassembled WGS sequence"/>
</dbReference>
<keyword evidence="2" id="KW-0349">Heme</keyword>
<evidence type="ECO:0000256" key="3">
    <source>
        <dbReference type="ARBA" id="ARBA00022723"/>
    </source>
</evidence>
<evidence type="ECO:0000256" key="6">
    <source>
        <dbReference type="SAM" id="Phobius"/>
    </source>
</evidence>
<keyword evidence="1" id="KW-0813">Transport</keyword>
<dbReference type="GO" id="GO:0046872">
    <property type="term" value="F:metal ion binding"/>
    <property type="evidence" value="ECO:0007669"/>
    <property type="project" value="UniProtKB-KW"/>
</dbReference>
<dbReference type="SUPFAM" id="SSF48695">
    <property type="entry name" value="Multiheme cytochromes"/>
    <property type="match status" value="1"/>
</dbReference>
<evidence type="ECO:0000313" key="9">
    <source>
        <dbReference type="Proteomes" id="UP000323300"/>
    </source>
</evidence>
<dbReference type="InterPro" id="IPR036280">
    <property type="entry name" value="Multihaem_cyt_sf"/>
</dbReference>
<dbReference type="GO" id="GO:0020037">
    <property type="term" value="F:heme binding"/>
    <property type="evidence" value="ECO:0007669"/>
    <property type="project" value="InterPro"/>
</dbReference>
<keyword evidence="6" id="KW-0812">Transmembrane</keyword>
<feature type="transmembrane region" description="Helical" evidence="6">
    <location>
        <begin position="42"/>
        <end position="63"/>
    </location>
</feature>
<keyword evidence="3" id="KW-0479">Metal-binding</keyword>
<proteinExistence type="predicted"/>
<gene>
    <name evidence="8" type="ORF">SAMN04488498_102310</name>
</gene>
<dbReference type="AlphaFoldDB" id="A0A1I3WL10"/>
<dbReference type="InterPro" id="IPR020942">
    <property type="entry name" value="Cyt_c_III_dom"/>
</dbReference>
<keyword evidence="5" id="KW-0408">Iron</keyword>
<feature type="transmembrane region" description="Helical" evidence="6">
    <location>
        <begin position="106"/>
        <end position="126"/>
    </location>
</feature>
<keyword evidence="6" id="KW-1133">Transmembrane helix</keyword>
<feature type="transmembrane region" description="Helical" evidence="6">
    <location>
        <begin position="192"/>
        <end position="212"/>
    </location>
</feature>
<evidence type="ECO:0000256" key="4">
    <source>
        <dbReference type="ARBA" id="ARBA00022982"/>
    </source>
</evidence>
<evidence type="ECO:0000313" key="8">
    <source>
        <dbReference type="EMBL" id="SFK08142.1"/>
    </source>
</evidence>
<sequence length="310" mass="32894">MPPGAPGLFSEMQRFLRYGFHLGLAFLVTAGIAVALQPTDAIWWAVRVPGLAALLLTAAALASPPFPLEPAWHRWLGWLAAAGLGLHIVLAIGLEPELWQWLSPAIPVEIVFGLTGAAALFLTLALRRSRTLRLRLGPFAALGLHRIAGIVGCTAGAAHVVLAAGAGIGPALLFSGGIVAVLASGLSREGHVLAVVLLLMAAIAALLTMGPLSEMRLASLRTSPIDHAGFLHADHTKVTCVTCHHNFVDRTGKENCLPCHKRLGRSEAMRVDRMFHAFCGECHRDDKRAGRTTGPIDDCMGCHGPRAIGW</sequence>
<organism evidence="8 9">
    <name type="scientific">Neomesorhizobium albiziae</name>
    <dbReference type="NCBI Taxonomy" id="335020"/>
    <lineage>
        <taxon>Bacteria</taxon>
        <taxon>Pseudomonadati</taxon>
        <taxon>Pseudomonadota</taxon>
        <taxon>Alphaproteobacteria</taxon>
        <taxon>Hyphomicrobiales</taxon>
        <taxon>Phyllobacteriaceae</taxon>
        <taxon>Neomesorhizobium</taxon>
    </lineage>
</organism>
<protein>
    <submittedName>
        <fullName evidence="8">Class III cytochrome C family protein</fullName>
    </submittedName>
</protein>
<dbReference type="EMBL" id="FOSL01000002">
    <property type="protein sequence ID" value="SFK08142.1"/>
    <property type="molecule type" value="Genomic_DNA"/>
</dbReference>
<dbReference type="OrthoDB" id="7871236at2"/>
<evidence type="ECO:0000256" key="1">
    <source>
        <dbReference type="ARBA" id="ARBA00022448"/>
    </source>
</evidence>
<dbReference type="Gene3D" id="3.90.10.10">
    <property type="entry name" value="Cytochrome C3"/>
    <property type="match status" value="1"/>
</dbReference>
<feature type="domain" description="Class III cytochrome C" evidence="7">
    <location>
        <begin position="227"/>
        <end position="303"/>
    </location>
</feature>
<name>A0A1I3WL10_9HYPH</name>
<keyword evidence="6" id="KW-0472">Membrane</keyword>
<evidence type="ECO:0000256" key="2">
    <source>
        <dbReference type="ARBA" id="ARBA00022617"/>
    </source>
</evidence>